<name>A0A135YXG5_9FIRM</name>
<proteinExistence type="predicted"/>
<comment type="caution">
    <text evidence="2">The sequence shown here is derived from an EMBL/GenBank/DDBJ whole genome shotgun (WGS) entry which is preliminary data.</text>
</comment>
<evidence type="ECO:0000313" key="2">
    <source>
        <dbReference type="EMBL" id="KXI14060.1"/>
    </source>
</evidence>
<dbReference type="PATRIC" id="fig|1261.3.peg.406"/>
<evidence type="ECO:0000313" key="3">
    <source>
        <dbReference type="Proteomes" id="UP000070326"/>
    </source>
</evidence>
<accession>A0A135YXG5</accession>
<evidence type="ECO:0000259" key="1">
    <source>
        <dbReference type="Pfam" id="PF10105"/>
    </source>
</evidence>
<reference evidence="2 3" key="1">
    <citation type="submission" date="2016-02" db="EMBL/GenBank/DDBJ databases">
        <authorList>
            <person name="Wen L."/>
            <person name="He K."/>
            <person name="Yang H."/>
        </authorList>
    </citation>
    <scope>NUCLEOTIDE SEQUENCE [LARGE SCALE GENOMIC DNA]</scope>
    <source>
        <strain evidence="2 3">MJR8628A</strain>
    </source>
</reference>
<dbReference type="NCBIfam" id="TIGR03936">
    <property type="entry name" value="sam_1_link_chp"/>
    <property type="match status" value="1"/>
</dbReference>
<dbReference type="EMBL" id="LSQZ01000014">
    <property type="protein sequence ID" value="KXI14060.1"/>
    <property type="molecule type" value="Genomic_DNA"/>
</dbReference>
<gene>
    <name evidence="2" type="ORF">HMPREF3195_00391</name>
</gene>
<protein>
    <submittedName>
        <fullName evidence="2">Radical SAM-linked protein</fullName>
    </submittedName>
</protein>
<organism evidence="2 3">
    <name type="scientific">Peptostreptococcus anaerobius</name>
    <dbReference type="NCBI Taxonomy" id="1261"/>
    <lineage>
        <taxon>Bacteria</taxon>
        <taxon>Bacillati</taxon>
        <taxon>Bacillota</taxon>
        <taxon>Clostridia</taxon>
        <taxon>Peptostreptococcales</taxon>
        <taxon>Peptostreptococcaceae</taxon>
        <taxon>Peptostreptococcus</taxon>
    </lineage>
</organism>
<dbReference type="eggNOG" id="COG5011">
    <property type="taxonomic scope" value="Bacteria"/>
</dbReference>
<dbReference type="AlphaFoldDB" id="A0A135YXG5"/>
<dbReference type="STRING" id="1261.HMPREF3195_00391"/>
<dbReference type="InterPro" id="IPR018768">
    <property type="entry name" value="DUF2344"/>
</dbReference>
<dbReference type="Pfam" id="PF10105">
    <property type="entry name" value="DUF2344"/>
    <property type="match status" value="1"/>
</dbReference>
<sequence>MLMSITMRVKYIKIKDMIYISHLDVQSLFQRAFRRAGISLSYSQGYNPHPKMSYGNALALGVESYGEYVDIDIENDISEEELMTSINAQLPEGIKFVKCLRRDGSERALASNIEYGDYEFYVDNLRDYSLECLKDKLDYFLNQEEILVTKKNKKKQLVEVDIRPMIQKLYPIDIIEGRLHIGALLATGSKQNLNTNVFLPCILAYLDIELDYLDVDIIRNDLYMYIGSSLVKPME</sequence>
<feature type="domain" description="DUF2344" evidence="1">
    <location>
        <begin position="7"/>
        <end position="194"/>
    </location>
</feature>
<dbReference type="Proteomes" id="UP000070326">
    <property type="component" value="Unassembled WGS sequence"/>
</dbReference>